<dbReference type="PANTHER" id="PTHR43649">
    <property type="entry name" value="ARABINOSE-BINDING PROTEIN-RELATED"/>
    <property type="match status" value="1"/>
</dbReference>
<dbReference type="AlphaFoldDB" id="A0A5C8P7H1"/>
<dbReference type="PANTHER" id="PTHR43649:SF12">
    <property type="entry name" value="DIACETYLCHITOBIOSE BINDING PROTEIN DASA"/>
    <property type="match status" value="1"/>
</dbReference>
<dbReference type="RefSeq" id="WP_147852646.1">
    <property type="nucleotide sequence ID" value="NZ_VDUZ01000099.1"/>
</dbReference>
<comment type="similarity">
    <text evidence="2">Belongs to the bacterial solute-binding protein 1 family.</text>
</comment>
<reference evidence="5 6" key="1">
    <citation type="submission" date="2019-06" db="EMBL/GenBank/DDBJ databases">
        <title>New taxonomy in bacterial strain CC-CFT640, isolated from vineyard.</title>
        <authorList>
            <person name="Lin S.-Y."/>
            <person name="Tsai C.-F."/>
            <person name="Young C.-C."/>
        </authorList>
    </citation>
    <scope>NUCLEOTIDE SEQUENCE [LARGE SCALE GENOMIC DNA]</scope>
    <source>
        <strain evidence="5 6">CC-CFT640</strain>
    </source>
</reference>
<dbReference type="CDD" id="cd13585">
    <property type="entry name" value="PBP2_TMBP_like"/>
    <property type="match status" value="1"/>
</dbReference>
<dbReference type="Gene3D" id="3.40.190.10">
    <property type="entry name" value="Periplasmic binding protein-like II"/>
    <property type="match status" value="1"/>
</dbReference>
<evidence type="ECO:0000313" key="5">
    <source>
        <dbReference type="EMBL" id="TXL69165.1"/>
    </source>
</evidence>
<accession>A0A5C8P7H1</accession>
<keyword evidence="6" id="KW-1185">Reference proteome</keyword>
<gene>
    <name evidence="5" type="ORF">FHP25_40135</name>
</gene>
<dbReference type="InterPro" id="IPR006311">
    <property type="entry name" value="TAT_signal"/>
</dbReference>
<dbReference type="PROSITE" id="PS51318">
    <property type="entry name" value="TAT"/>
    <property type="match status" value="1"/>
</dbReference>
<dbReference type="OrthoDB" id="2509690at2"/>
<proteinExistence type="inferred from homology"/>
<evidence type="ECO:0000256" key="1">
    <source>
        <dbReference type="ARBA" id="ARBA00004418"/>
    </source>
</evidence>
<protein>
    <submittedName>
        <fullName evidence="5">Sugar ABC transporter substrate-binding protein</fullName>
    </submittedName>
</protein>
<comment type="subcellular location">
    <subcellularLocation>
        <location evidence="1">Periplasm</location>
    </subcellularLocation>
</comment>
<dbReference type="InterPro" id="IPR050490">
    <property type="entry name" value="Bact_solute-bd_prot1"/>
</dbReference>
<dbReference type="EMBL" id="VDUZ01000099">
    <property type="protein sequence ID" value="TXL69165.1"/>
    <property type="molecule type" value="Genomic_DNA"/>
</dbReference>
<evidence type="ECO:0000256" key="2">
    <source>
        <dbReference type="ARBA" id="ARBA00008520"/>
    </source>
</evidence>
<evidence type="ECO:0000256" key="4">
    <source>
        <dbReference type="SAM" id="SignalP"/>
    </source>
</evidence>
<evidence type="ECO:0000313" key="6">
    <source>
        <dbReference type="Proteomes" id="UP000321638"/>
    </source>
</evidence>
<sequence>MTLTRRTVLRTGAALATAAGLPAPAIAQAKKISFLTWNIIDQAELINGWIARFKASRPGVDVEWLDKKGPEIPAFYQTQLTAGTPPDVINTQGALGLEYAAQGALLDLTSYLAAESAIKSRFNQDYLANWTLEGRNFMLPFYITKTLLFYNKTLFSAAGLSGAPRSFDEILDAAARITKGDDSGFLTLNFDWLYWPLFAMNGIELLSQDLKKPTFNTPVAAGVVERLAKATAAGAINKISWTGRWVEPNGAFATGKVGMLHAHSPAYFFFKGQGSWVTPDTLGVAHMPGNYATPNSHGLGISKGSKNPELAWDFLKFITADDQAGELATRRKLITGNAGVDTASLAALAKTDPLVHSVLKTQLEHTDKMVGNWRLGNDSRVKEAFWPELQNVLLGRKDAKAALADADRKVERELKRA</sequence>
<dbReference type="Pfam" id="PF01547">
    <property type="entry name" value="SBP_bac_1"/>
    <property type="match status" value="1"/>
</dbReference>
<feature type="chain" id="PRO_5022751753" evidence="4">
    <location>
        <begin position="28"/>
        <end position="417"/>
    </location>
</feature>
<feature type="signal peptide" evidence="4">
    <location>
        <begin position="1"/>
        <end position="27"/>
    </location>
</feature>
<organism evidence="5 6">
    <name type="scientific">Vineibacter terrae</name>
    <dbReference type="NCBI Taxonomy" id="2586908"/>
    <lineage>
        <taxon>Bacteria</taxon>
        <taxon>Pseudomonadati</taxon>
        <taxon>Pseudomonadota</taxon>
        <taxon>Alphaproteobacteria</taxon>
        <taxon>Hyphomicrobiales</taxon>
        <taxon>Vineibacter</taxon>
    </lineage>
</organism>
<dbReference type="GO" id="GO:0042597">
    <property type="term" value="C:periplasmic space"/>
    <property type="evidence" value="ECO:0007669"/>
    <property type="project" value="UniProtKB-SubCell"/>
</dbReference>
<comment type="caution">
    <text evidence="5">The sequence shown here is derived from an EMBL/GenBank/DDBJ whole genome shotgun (WGS) entry which is preliminary data.</text>
</comment>
<keyword evidence="4" id="KW-0732">Signal</keyword>
<dbReference type="Proteomes" id="UP000321638">
    <property type="component" value="Unassembled WGS sequence"/>
</dbReference>
<dbReference type="SUPFAM" id="SSF53850">
    <property type="entry name" value="Periplasmic binding protein-like II"/>
    <property type="match status" value="1"/>
</dbReference>
<evidence type="ECO:0000256" key="3">
    <source>
        <dbReference type="ARBA" id="ARBA00022764"/>
    </source>
</evidence>
<name>A0A5C8P7H1_9HYPH</name>
<keyword evidence="3" id="KW-0574">Periplasm</keyword>
<dbReference type="InterPro" id="IPR006059">
    <property type="entry name" value="SBP"/>
</dbReference>